<dbReference type="GO" id="GO:0009636">
    <property type="term" value="P:response to toxic substance"/>
    <property type="evidence" value="ECO:0007669"/>
    <property type="project" value="TreeGrafter"/>
</dbReference>
<evidence type="ECO:0000256" key="11">
    <source>
        <dbReference type="SAM" id="MobiDB-lite"/>
    </source>
</evidence>
<dbReference type="CDD" id="cd00585">
    <property type="entry name" value="Peptidase_C1B"/>
    <property type="match status" value="1"/>
</dbReference>
<dbReference type="SUPFAM" id="SSF54001">
    <property type="entry name" value="Cysteine proteinases"/>
    <property type="match status" value="1"/>
</dbReference>
<dbReference type="GO" id="GO:0006508">
    <property type="term" value="P:proteolysis"/>
    <property type="evidence" value="ECO:0007669"/>
    <property type="project" value="UniProtKB-KW"/>
</dbReference>
<gene>
    <name evidence="12" type="ORF">BCV69DRAFT_286688</name>
</gene>
<protein>
    <recommendedName>
        <fullName evidence="3 9">Cysteine proteinase 1, mitochondrial</fullName>
        <ecNumber evidence="2 9">3.4.22.40</ecNumber>
    </recommendedName>
</protein>
<comment type="similarity">
    <text evidence="9">Belongs to the peptidase C1 family.</text>
</comment>
<evidence type="ECO:0000256" key="3">
    <source>
        <dbReference type="ARBA" id="ARBA00016900"/>
    </source>
</evidence>
<comment type="subunit">
    <text evidence="8">Homohexamer. Binds to nucleic acids. Binds single-stranded DNA and RNA with higher affinity than double-stranded DNA.</text>
</comment>
<evidence type="ECO:0000256" key="4">
    <source>
        <dbReference type="ARBA" id="ARBA00022670"/>
    </source>
</evidence>
<dbReference type="Gene3D" id="3.90.70.10">
    <property type="entry name" value="Cysteine proteinases"/>
    <property type="match status" value="1"/>
</dbReference>
<evidence type="ECO:0000256" key="9">
    <source>
        <dbReference type="PIRNR" id="PIRNR005700"/>
    </source>
</evidence>
<dbReference type="PROSITE" id="PS00139">
    <property type="entry name" value="THIOL_PROTEASE_CYS"/>
    <property type="match status" value="1"/>
</dbReference>
<comment type="function">
    <text evidence="7">The normal physiological role of the enzyme is unknown, but it is not essential for the viability of yeast cells. Has aminopeptidase activity, shortening substrate peptides sequentially by 1 amino acid. Has bleomycin hydrolase activity, which can protect the cell from the toxic effects of bleomycin. Has homocysteine-thiolactonase activity, protecting the cell against homocysteine toxicity. Acts as a repressor in the GAL4 regulatory system, but this does not require either the peptidase or nucleic acid-binding activities.</text>
</comment>
<dbReference type="PANTHER" id="PTHR10363">
    <property type="entry name" value="BLEOMYCIN HYDROLASE"/>
    <property type="match status" value="1"/>
</dbReference>
<comment type="catalytic activity">
    <reaction evidence="1 9">
        <text>Inactivates bleomycin B2 (a cytotoxic glycometallopeptide) by hydrolysis of a carboxyamide bond of beta-aminoalanine, but also shows general aminopeptidase activity. The specificity varies somewhat with source, but amino acid arylamides of Met, Leu and Ala are preferred.</text>
        <dbReference type="EC" id="3.4.22.40"/>
    </reaction>
</comment>
<keyword evidence="6 9" id="KW-0788">Thiol protease</keyword>
<feature type="compositionally biased region" description="Low complexity" evidence="11">
    <location>
        <begin position="25"/>
        <end position="37"/>
    </location>
</feature>
<keyword evidence="13" id="KW-1185">Reference proteome</keyword>
<dbReference type="InterPro" id="IPR038765">
    <property type="entry name" value="Papain-like_cys_pep_sf"/>
</dbReference>
<dbReference type="InterPro" id="IPR000169">
    <property type="entry name" value="Pept_cys_AS"/>
</dbReference>
<evidence type="ECO:0000256" key="7">
    <source>
        <dbReference type="ARBA" id="ARBA00025347"/>
    </source>
</evidence>
<dbReference type="GO" id="GO:0004197">
    <property type="term" value="F:cysteine-type endopeptidase activity"/>
    <property type="evidence" value="ECO:0007669"/>
    <property type="project" value="UniProtKB-EC"/>
</dbReference>
<keyword evidence="4 9" id="KW-0645">Protease</keyword>
<comment type="function">
    <text evidence="9">Has aminopeptidase activity, shortening substrate peptides sequentially by 1 amino acid. Has bleomycin hydrolase activity, which can protect the cell from the toxic effects of bleomycin. Has homocysteine-thiolactonase activity, protecting the cell against homocysteine toxicity.</text>
</comment>
<feature type="region of interest" description="Disordered" evidence="11">
    <location>
        <begin position="1"/>
        <end position="43"/>
    </location>
</feature>
<feature type="active site" evidence="10">
    <location>
        <position position="444"/>
    </location>
</feature>
<evidence type="ECO:0000256" key="6">
    <source>
        <dbReference type="ARBA" id="ARBA00022807"/>
    </source>
</evidence>
<organism evidence="12 13">
    <name type="scientific">Pseudomicrostroma glucosiphilum</name>
    <dbReference type="NCBI Taxonomy" id="1684307"/>
    <lineage>
        <taxon>Eukaryota</taxon>
        <taxon>Fungi</taxon>
        <taxon>Dikarya</taxon>
        <taxon>Basidiomycota</taxon>
        <taxon>Ustilaginomycotina</taxon>
        <taxon>Exobasidiomycetes</taxon>
        <taxon>Microstromatales</taxon>
        <taxon>Microstromatales incertae sedis</taxon>
        <taxon>Pseudomicrostroma</taxon>
    </lineage>
</organism>
<name>A0A316UAK1_9BASI</name>
<evidence type="ECO:0000256" key="1">
    <source>
        <dbReference type="ARBA" id="ARBA00000423"/>
    </source>
</evidence>
<dbReference type="GeneID" id="37015266"/>
<keyword evidence="5 9" id="KW-0378">Hydrolase</keyword>
<dbReference type="STRING" id="1684307.A0A316UAK1"/>
<dbReference type="Pfam" id="PF03051">
    <property type="entry name" value="Peptidase_C1_2"/>
    <property type="match status" value="1"/>
</dbReference>
<proteinExistence type="inferred from homology"/>
<dbReference type="EC" id="3.4.22.40" evidence="2 9"/>
<comment type="subcellular location">
    <subcellularLocation>
        <location evidence="9">Mitochondrion</location>
    </subcellularLocation>
    <subcellularLocation>
        <location evidence="9">Cytoplasm</location>
    </subcellularLocation>
</comment>
<dbReference type="PIRSF" id="PIRSF005700">
    <property type="entry name" value="PepC"/>
    <property type="match status" value="1"/>
</dbReference>
<evidence type="ECO:0000256" key="2">
    <source>
        <dbReference type="ARBA" id="ARBA00012465"/>
    </source>
</evidence>
<dbReference type="GO" id="GO:0070005">
    <property type="term" value="F:cysteine-type aminopeptidase activity"/>
    <property type="evidence" value="ECO:0007669"/>
    <property type="project" value="InterPro"/>
</dbReference>
<evidence type="ECO:0000256" key="10">
    <source>
        <dbReference type="PIRSR" id="PIRSR005700-1"/>
    </source>
</evidence>
<feature type="compositionally biased region" description="Low complexity" evidence="11">
    <location>
        <begin position="1"/>
        <end position="18"/>
    </location>
</feature>
<dbReference type="AlphaFoldDB" id="A0A316UAK1"/>
<accession>A0A316UAK1</accession>
<dbReference type="OrthoDB" id="2666448at2759"/>
<feature type="active site" evidence="10">
    <location>
        <position position="466"/>
    </location>
</feature>
<dbReference type="GO" id="GO:0043418">
    <property type="term" value="P:homocysteine catabolic process"/>
    <property type="evidence" value="ECO:0007669"/>
    <property type="project" value="TreeGrafter"/>
</dbReference>
<dbReference type="EMBL" id="KZ819323">
    <property type="protein sequence ID" value="PWN22237.1"/>
    <property type="molecule type" value="Genomic_DNA"/>
</dbReference>
<reference evidence="12 13" key="1">
    <citation type="journal article" date="2018" name="Mol. Biol. Evol.">
        <title>Broad Genomic Sampling Reveals a Smut Pathogenic Ancestry of the Fungal Clade Ustilaginomycotina.</title>
        <authorList>
            <person name="Kijpornyongpan T."/>
            <person name="Mondo S.J."/>
            <person name="Barry K."/>
            <person name="Sandor L."/>
            <person name="Lee J."/>
            <person name="Lipzen A."/>
            <person name="Pangilinan J."/>
            <person name="LaButti K."/>
            <person name="Hainaut M."/>
            <person name="Henrissat B."/>
            <person name="Grigoriev I.V."/>
            <person name="Spatafora J.W."/>
            <person name="Aime M.C."/>
        </authorList>
    </citation>
    <scope>NUCLEOTIDE SEQUENCE [LARGE SCALE GENOMIC DNA]</scope>
    <source>
        <strain evidence="12 13">MCA 4718</strain>
    </source>
</reference>
<feature type="active site" evidence="10">
    <location>
        <position position="134"/>
    </location>
</feature>
<evidence type="ECO:0000256" key="5">
    <source>
        <dbReference type="ARBA" id="ARBA00022801"/>
    </source>
</evidence>
<evidence type="ECO:0000313" key="12">
    <source>
        <dbReference type="EMBL" id="PWN22237.1"/>
    </source>
</evidence>
<sequence>MGASQSQPAAAPPSASASLREKSAAAHSSSTPPSSATTRHHSADRRLKIDAEAQAGHLSHRPASNALAISGMKQWEKKIQDDPVSRLAQLTLHNASANASLHRRKAEVVETFVFNTALDLEVSPVSNQMSSGRCWLFATMNCVRLEMIKTLGVQEFELSKSYLHFFDKLEKANYFLEQILDLYDDEIDSRIVGYLKGDPVGDGGQFSMVANLLIKYGVVPMDVYPESFNTSRTSGINELITRKLREHALILRSLKRETVAKLSNTLAPAQAEAAADKICRQRKDAMMEEIYRVLVIMDGNPPKPDEPFTYEYRDTKNQFKSITMTPIEFLAKFAPGFKPLEQVSLVNDPRRQYDVSMTVSRLGNVHGESPVFYVNAHIDAMKQATIAQLKGGHPVWFGCDVGQASDTSRGILDVDLFDYEAAFGFKFGMNKAQRIDTGESSATHAMVIVAVHLDSAGKPIRWKILNSWGPDAGHKGYLVMSDEWFSEYVLETVIRKDYCEEKHWKLHVEGINKATHVLPPWDPFGALA</sequence>
<dbReference type="RefSeq" id="XP_025349397.1">
    <property type="nucleotide sequence ID" value="XM_025493532.1"/>
</dbReference>
<evidence type="ECO:0000256" key="8">
    <source>
        <dbReference type="ARBA" id="ARBA00026080"/>
    </source>
</evidence>
<evidence type="ECO:0000313" key="13">
    <source>
        <dbReference type="Proteomes" id="UP000245942"/>
    </source>
</evidence>
<dbReference type="PANTHER" id="PTHR10363:SF2">
    <property type="entry name" value="BLEOMYCIN HYDROLASE"/>
    <property type="match status" value="1"/>
</dbReference>
<keyword evidence="9" id="KW-0496">Mitochondrion</keyword>
<dbReference type="InterPro" id="IPR004134">
    <property type="entry name" value="Peptidase_C1B"/>
</dbReference>
<dbReference type="GO" id="GO:0005739">
    <property type="term" value="C:mitochondrion"/>
    <property type="evidence" value="ECO:0007669"/>
    <property type="project" value="UniProtKB-SubCell"/>
</dbReference>
<dbReference type="Proteomes" id="UP000245942">
    <property type="component" value="Unassembled WGS sequence"/>
</dbReference>
<keyword evidence="9" id="KW-0963">Cytoplasm</keyword>